<feature type="modified residue" description="4-aspartylphosphate" evidence="6">
    <location>
        <position position="51"/>
    </location>
</feature>
<dbReference type="PROSITE" id="PS50110">
    <property type="entry name" value="RESPONSE_REGULATORY"/>
    <property type="match status" value="1"/>
</dbReference>
<dbReference type="Pfam" id="PF00486">
    <property type="entry name" value="Trans_reg_C"/>
    <property type="match status" value="1"/>
</dbReference>
<organism evidence="10 11">
    <name type="scientific">Paenibacillus haidiansis</name>
    <dbReference type="NCBI Taxonomy" id="1574488"/>
    <lineage>
        <taxon>Bacteria</taxon>
        <taxon>Bacillati</taxon>
        <taxon>Bacillota</taxon>
        <taxon>Bacilli</taxon>
        <taxon>Bacillales</taxon>
        <taxon>Paenibacillaceae</taxon>
        <taxon>Paenibacillus</taxon>
    </lineage>
</organism>
<evidence type="ECO:0000256" key="6">
    <source>
        <dbReference type="PROSITE-ProRule" id="PRU00169"/>
    </source>
</evidence>
<dbReference type="InterPro" id="IPR016032">
    <property type="entry name" value="Sig_transdc_resp-reg_C-effctor"/>
</dbReference>
<dbReference type="InterPro" id="IPR001789">
    <property type="entry name" value="Sig_transdc_resp-reg_receiver"/>
</dbReference>
<feature type="domain" description="Response regulatory" evidence="8">
    <location>
        <begin position="3"/>
        <end position="115"/>
    </location>
</feature>
<keyword evidence="11" id="KW-1185">Reference proteome</keyword>
<keyword evidence="4 7" id="KW-0238">DNA-binding</keyword>
<evidence type="ECO:0000313" key="10">
    <source>
        <dbReference type="EMBL" id="MEF2966985.1"/>
    </source>
</evidence>
<comment type="caution">
    <text evidence="10">The sequence shown here is derived from an EMBL/GenBank/DDBJ whole genome shotgun (WGS) entry which is preliminary data.</text>
</comment>
<accession>A0ABU7VT88</accession>
<dbReference type="SUPFAM" id="SSF46894">
    <property type="entry name" value="C-terminal effector domain of the bipartite response regulators"/>
    <property type="match status" value="1"/>
</dbReference>
<evidence type="ECO:0000313" key="11">
    <source>
        <dbReference type="Proteomes" id="UP001306950"/>
    </source>
</evidence>
<feature type="DNA-binding region" description="OmpR/PhoB-type" evidence="7">
    <location>
        <begin position="124"/>
        <end position="220"/>
    </location>
</feature>
<dbReference type="PANTHER" id="PTHR48111">
    <property type="entry name" value="REGULATOR OF RPOS"/>
    <property type="match status" value="1"/>
</dbReference>
<keyword evidence="3" id="KW-0805">Transcription regulation</keyword>
<dbReference type="EMBL" id="JAZHPZ010000006">
    <property type="protein sequence ID" value="MEF2966985.1"/>
    <property type="molecule type" value="Genomic_DNA"/>
</dbReference>
<reference evidence="10 11" key="1">
    <citation type="submission" date="2024-02" db="EMBL/GenBank/DDBJ databases">
        <title>A nitrogen-fixing paenibacillus bacterium.</title>
        <authorList>
            <person name="Zhang W.L."/>
            <person name="Chen S.F."/>
        </authorList>
    </citation>
    <scope>NUCLEOTIDE SEQUENCE [LARGE SCALE GENOMIC DNA]</scope>
    <source>
        <strain evidence="10 11">M1</strain>
    </source>
</reference>
<proteinExistence type="predicted"/>
<dbReference type="Proteomes" id="UP001306950">
    <property type="component" value="Unassembled WGS sequence"/>
</dbReference>
<dbReference type="SMART" id="SM00448">
    <property type="entry name" value="REC"/>
    <property type="match status" value="1"/>
</dbReference>
<sequence>MKKIMIIEDDETIQFALKIALQKNGFEPVCAYTLAEGKKRFSDSVSLVLLDWNLPDGTGSAFCRYVKSISDVPIIFLTVRDEEKDIVQGLDMGADDYIVKPFQLSVLLSRINAVLRRTKNKNYSSVLTCGTISILKDKTRAFSEGEELALTAGEYRLLTVLLENKNQTLTRAQLLGKLWDTDGNFVNDNTLTVTMKRLREKLNFPSCIKTIRGIGYRMEDEE</sequence>
<name>A0ABU7VT88_9BACL</name>
<dbReference type="InterPro" id="IPR011006">
    <property type="entry name" value="CheY-like_superfamily"/>
</dbReference>
<dbReference type="RefSeq" id="WP_331847206.1">
    <property type="nucleotide sequence ID" value="NZ_JAZHPZ010000006.1"/>
</dbReference>
<gene>
    <name evidence="10" type="ORF">V3851_14180</name>
</gene>
<dbReference type="CDD" id="cd00383">
    <property type="entry name" value="trans_reg_C"/>
    <property type="match status" value="1"/>
</dbReference>
<keyword evidence="2" id="KW-0902">Two-component regulatory system</keyword>
<evidence type="ECO:0000259" key="8">
    <source>
        <dbReference type="PROSITE" id="PS50110"/>
    </source>
</evidence>
<keyword evidence="5" id="KW-0804">Transcription</keyword>
<dbReference type="Gene3D" id="1.10.10.10">
    <property type="entry name" value="Winged helix-like DNA-binding domain superfamily/Winged helix DNA-binding domain"/>
    <property type="match status" value="1"/>
</dbReference>
<keyword evidence="1 6" id="KW-0597">Phosphoprotein</keyword>
<evidence type="ECO:0000256" key="5">
    <source>
        <dbReference type="ARBA" id="ARBA00023163"/>
    </source>
</evidence>
<evidence type="ECO:0000256" key="7">
    <source>
        <dbReference type="PROSITE-ProRule" id="PRU01091"/>
    </source>
</evidence>
<dbReference type="InterPro" id="IPR039420">
    <property type="entry name" value="WalR-like"/>
</dbReference>
<dbReference type="PANTHER" id="PTHR48111:SF73">
    <property type="entry name" value="ALKALINE PHOSPHATASE SYNTHESIS TRANSCRIPTIONAL REGULATORY PROTEIN PHOP"/>
    <property type="match status" value="1"/>
</dbReference>
<dbReference type="SUPFAM" id="SSF52172">
    <property type="entry name" value="CheY-like"/>
    <property type="match status" value="1"/>
</dbReference>
<dbReference type="Pfam" id="PF00072">
    <property type="entry name" value="Response_reg"/>
    <property type="match status" value="1"/>
</dbReference>
<evidence type="ECO:0000256" key="4">
    <source>
        <dbReference type="ARBA" id="ARBA00023125"/>
    </source>
</evidence>
<dbReference type="InterPro" id="IPR036388">
    <property type="entry name" value="WH-like_DNA-bd_sf"/>
</dbReference>
<evidence type="ECO:0000256" key="2">
    <source>
        <dbReference type="ARBA" id="ARBA00023012"/>
    </source>
</evidence>
<dbReference type="PROSITE" id="PS51755">
    <property type="entry name" value="OMPR_PHOB"/>
    <property type="match status" value="1"/>
</dbReference>
<dbReference type="InterPro" id="IPR001867">
    <property type="entry name" value="OmpR/PhoB-type_DNA-bd"/>
</dbReference>
<feature type="domain" description="OmpR/PhoB-type" evidence="9">
    <location>
        <begin position="124"/>
        <end position="220"/>
    </location>
</feature>
<evidence type="ECO:0000256" key="1">
    <source>
        <dbReference type="ARBA" id="ARBA00022553"/>
    </source>
</evidence>
<dbReference type="Gene3D" id="6.10.250.690">
    <property type="match status" value="1"/>
</dbReference>
<dbReference type="SMART" id="SM00862">
    <property type="entry name" value="Trans_reg_C"/>
    <property type="match status" value="1"/>
</dbReference>
<evidence type="ECO:0000259" key="9">
    <source>
        <dbReference type="PROSITE" id="PS51755"/>
    </source>
</evidence>
<dbReference type="CDD" id="cd17574">
    <property type="entry name" value="REC_OmpR"/>
    <property type="match status" value="1"/>
</dbReference>
<evidence type="ECO:0000256" key="3">
    <source>
        <dbReference type="ARBA" id="ARBA00023015"/>
    </source>
</evidence>
<protein>
    <submittedName>
        <fullName evidence="10">Response regulator transcription factor</fullName>
    </submittedName>
</protein>
<dbReference type="Gene3D" id="3.40.50.2300">
    <property type="match status" value="1"/>
</dbReference>